<dbReference type="PROSITE" id="PS00061">
    <property type="entry name" value="ADH_SHORT"/>
    <property type="match status" value="1"/>
</dbReference>
<protein>
    <submittedName>
        <fullName evidence="4">Short-chain dehydrogenase/reductase SDR</fullName>
    </submittedName>
</protein>
<dbReference type="InterPro" id="IPR020904">
    <property type="entry name" value="Sc_DH/Rdtase_CS"/>
</dbReference>
<dbReference type="PANTHER" id="PTHR43669">
    <property type="entry name" value="5-KETO-D-GLUCONATE 5-REDUCTASE"/>
    <property type="match status" value="1"/>
</dbReference>
<comment type="similarity">
    <text evidence="1 3">Belongs to the short-chain dehydrogenases/reductases (SDR) family.</text>
</comment>
<proteinExistence type="inferred from homology"/>
<dbReference type="InterPro" id="IPR002347">
    <property type="entry name" value="SDR_fam"/>
</dbReference>
<dbReference type="CDD" id="cd05233">
    <property type="entry name" value="SDR_c"/>
    <property type="match status" value="1"/>
</dbReference>
<keyword evidence="2" id="KW-0560">Oxidoreductase</keyword>
<dbReference type="SUPFAM" id="SSF51735">
    <property type="entry name" value="NAD(P)-binding Rossmann-fold domains"/>
    <property type="match status" value="1"/>
</dbReference>
<gene>
    <name evidence="4" type="ORF">SPPYR_2898</name>
</gene>
<dbReference type="FunFam" id="3.40.50.720:FF:000084">
    <property type="entry name" value="Short-chain dehydrogenase reductase"/>
    <property type="match status" value="1"/>
</dbReference>
<evidence type="ECO:0000313" key="4">
    <source>
        <dbReference type="EMBL" id="SBV34018.1"/>
    </source>
</evidence>
<dbReference type="Gene3D" id="3.40.50.720">
    <property type="entry name" value="NAD(P)-binding Rossmann-like Domain"/>
    <property type="match status" value="1"/>
</dbReference>
<evidence type="ECO:0000256" key="3">
    <source>
        <dbReference type="RuleBase" id="RU000363"/>
    </source>
</evidence>
<dbReference type="PRINTS" id="PR00081">
    <property type="entry name" value="GDHRDH"/>
</dbReference>
<organism evidence="4">
    <name type="scientific">uncultured Sphingopyxis sp</name>
    <dbReference type="NCBI Taxonomy" id="310581"/>
    <lineage>
        <taxon>Bacteria</taxon>
        <taxon>Pseudomonadati</taxon>
        <taxon>Pseudomonadota</taxon>
        <taxon>Alphaproteobacteria</taxon>
        <taxon>Sphingomonadales</taxon>
        <taxon>Sphingomonadaceae</taxon>
        <taxon>Sphingopyxis</taxon>
        <taxon>environmental samples</taxon>
    </lineage>
</organism>
<reference evidence="4" key="1">
    <citation type="submission" date="2016-03" db="EMBL/GenBank/DDBJ databases">
        <authorList>
            <person name="Ploux O."/>
        </authorList>
    </citation>
    <scope>NUCLEOTIDE SEQUENCE</scope>
    <source>
        <strain evidence="4">UC10</strain>
    </source>
</reference>
<dbReference type="KEGG" id="sphu:SPPYR_2898"/>
<dbReference type="PRINTS" id="PR00080">
    <property type="entry name" value="SDRFAMILY"/>
</dbReference>
<accession>A0A1Y5PVJ2</accession>
<sequence>MMAEQPKFDLTGRVALVTGASSGLGAGFAKALAAAGAKVVLAARRADKLAEQVAAIEAAGGQAMAVSMDVTDEASTRAAYDAAEAAFGTVDTIVANAGVATEKMAMGLSVEEVDFLLAANVRGVFLTATEGAKRLDKAGSREKQHGRIVLIGSITAEKVFPATSVYGATKAAVRHLGKALAREWARRGISVNVIQPGYFESEMTAELFDSDVGAAMVKGFPRQRMRPPSDLHAPLLLLCSDAALGITGSVITVDDGQTL</sequence>
<dbReference type="InterPro" id="IPR036291">
    <property type="entry name" value="NAD(P)-bd_dom_sf"/>
</dbReference>
<dbReference type="Pfam" id="PF00106">
    <property type="entry name" value="adh_short"/>
    <property type="match status" value="1"/>
</dbReference>
<evidence type="ECO:0000256" key="2">
    <source>
        <dbReference type="ARBA" id="ARBA00023002"/>
    </source>
</evidence>
<dbReference type="PANTHER" id="PTHR43669:SF3">
    <property type="entry name" value="ALCOHOL DEHYDROGENASE, PUTATIVE (AFU_ORTHOLOGUE AFUA_3G03445)-RELATED"/>
    <property type="match status" value="1"/>
</dbReference>
<evidence type="ECO:0000256" key="1">
    <source>
        <dbReference type="ARBA" id="ARBA00006484"/>
    </source>
</evidence>
<name>A0A1Y5PVJ2_9SPHN</name>
<dbReference type="EMBL" id="LT598653">
    <property type="protein sequence ID" value="SBV34018.1"/>
    <property type="molecule type" value="Genomic_DNA"/>
</dbReference>
<dbReference type="GO" id="GO:0016491">
    <property type="term" value="F:oxidoreductase activity"/>
    <property type="evidence" value="ECO:0007669"/>
    <property type="project" value="UniProtKB-KW"/>
</dbReference>
<dbReference type="AlphaFoldDB" id="A0A1Y5PVJ2"/>